<accession>A0A9P4VMY2</accession>
<dbReference type="Proteomes" id="UP000799429">
    <property type="component" value="Unassembled WGS sequence"/>
</dbReference>
<keyword evidence="2" id="KW-1185">Reference proteome</keyword>
<gene>
    <name evidence="1" type="ORF">M501DRAFT_1003711</name>
</gene>
<reference evidence="1" key="1">
    <citation type="journal article" date="2020" name="Stud. Mycol.">
        <title>101 Dothideomycetes genomes: a test case for predicting lifestyles and emergence of pathogens.</title>
        <authorList>
            <person name="Haridas S."/>
            <person name="Albert R."/>
            <person name="Binder M."/>
            <person name="Bloem J."/>
            <person name="Labutti K."/>
            <person name="Salamov A."/>
            <person name="Andreopoulos B."/>
            <person name="Baker S."/>
            <person name="Barry K."/>
            <person name="Bills G."/>
            <person name="Bluhm B."/>
            <person name="Cannon C."/>
            <person name="Castanera R."/>
            <person name="Culley D."/>
            <person name="Daum C."/>
            <person name="Ezra D."/>
            <person name="Gonzalez J."/>
            <person name="Henrissat B."/>
            <person name="Kuo A."/>
            <person name="Liang C."/>
            <person name="Lipzen A."/>
            <person name="Lutzoni F."/>
            <person name="Magnuson J."/>
            <person name="Mondo S."/>
            <person name="Nolan M."/>
            <person name="Ohm R."/>
            <person name="Pangilinan J."/>
            <person name="Park H.-J."/>
            <person name="Ramirez L."/>
            <person name="Alfaro M."/>
            <person name="Sun H."/>
            <person name="Tritt A."/>
            <person name="Yoshinaga Y."/>
            <person name="Zwiers L.-H."/>
            <person name="Turgeon B."/>
            <person name="Goodwin S."/>
            <person name="Spatafora J."/>
            <person name="Crous P."/>
            <person name="Grigoriev I."/>
        </authorList>
    </citation>
    <scope>NUCLEOTIDE SEQUENCE</scope>
    <source>
        <strain evidence="1">CBS 101060</strain>
    </source>
</reference>
<sequence length="84" mass="9277">MLKYESFGGFVNYLSAVSHGVAWSTKKISLQQLSVSSSTDSTISTDISTTIRHIEIWIRVLGSSSVYIEIPLVDTYWVSSSIDS</sequence>
<proteinExistence type="predicted"/>
<name>A0A9P4VMY2_9PEZI</name>
<evidence type="ECO:0000313" key="1">
    <source>
        <dbReference type="EMBL" id="KAF2839156.1"/>
    </source>
</evidence>
<evidence type="ECO:0000313" key="2">
    <source>
        <dbReference type="Proteomes" id="UP000799429"/>
    </source>
</evidence>
<protein>
    <submittedName>
        <fullName evidence="1">Uncharacterized protein</fullName>
    </submittedName>
</protein>
<organism evidence="1 2">
    <name type="scientific">Patellaria atrata CBS 101060</name>
    <dbReference type="NCBI Taxonomy" id="1346257"/>
    <lineage>
        <taxon>Eukaryota</taxon>
        <taxon>Fungi</taxon>
        <taxon>Dikarya</taxon>
        <taxon>Ascomycota</taxon>
        <taxon>Pezizomycotina</taxon>
        <taxon>Dothideomycetes</taxon>
        <taxon>Dothideomycetes incertae sedis</taxon>
        <taxon>Patellariales</taxon>
        <taxon>Patellariaceae</taxon>
        <taxon>Patellaria</taxon>
    </lineage>
</organism>
<dbReference type="EMBL" id="MU006095">
    <property type="protein sequence ID" value="KAF2839156.1"/>
    <property type="molecule type" value="Genomic_DNA"/>
</dbReference>
<comment type="caution">
    <text evidence="1">The sequence shown here is derived from an EMBL/GenBank/DDBJ whole genome shotgun (WGS) entry which is preliminary data.</text>
</comment>
<dbReference type="AlphaFoldDB" id="A0A9P4VMY2"/>